<proteinExistence type="predicted"/>
<dbReference type="EMBL" id="CAJPDT010000169">
    <property type="protein sequence ID" value="CAF9942130.1"/>
    <property type="molecule type" value="Genomic_DNA"/>
</dbReference>
<dbReference type="AlphaFoldDB" id="A0A8H3J7A5"/>
<evidence type="ECO:0000313" key="1">
    <source>
        <dbReference type="EMBL" id="CAF9942130.1"/>
    </source>
</evidence>
<accession>A0A8H3J7A5</accession>
<keyword evidence="2" id="KW-1185">Reference proteome</keyword>
<name>A0A8H3J7A5_9LECA</name>
<protein>
    <submittedName>
        <fullName evidence="1">Uncharacterized protein</fullName>
    </submittedName>
</protein>
<evidence type="ECO:0000313" key="2">
    <source>
        <dbReference type="Proteomes" id="UP000664534"/>
    </source>
</evidence>
<comment type="caution">
    <text evidence="1">The sequence shown here is derived from an EMBL/GenBank/DDBJ whole genome shotgun (WGS) entry which is preliminary data.</text>
</comment>
<gene>
    <name evidence="1" type="ORF">IMSHALPRED_003219</name>
</gene>
<organism evidence="1 2">
    <name type="scientific">Imshaugia aleurites</name>
    <dbReference type="NCBI Taxonomy" id="172621"/>
    <lineage>
        <taxon>Eukaryota</taxon>
        <taxon>Fungi</taxon>
        <taxon>Dikarya</taxon>
        <taxon>Ascomycota</taxon>
        <taxon>Pezizomycotina</taxon>
        <taxon>Lecanoromycetes</taxon>
        <taxon>OSLEUM clade</taxon>
        <taxon>Lecanoromycetidae</taxon>
        <taxon>Lecanorales</taxon>
        <taxon>Lecanorineae</taxon>
        <taxon>Parmeliaceae</taxon>
        <taxon>Imshaugia</taxon>
    </lineage>
</organism>
<sequence length="399" mass="45195">MKRNIDSLLRLDLEQAAAVVISAIKNDNTIANGSEIAQSLLKEVDPKVLRHSCMWLEYWHTDSAKDIQTHKFSHLVKKIRDVIQVKHKIDVGKIDDWSMLIPILLRVRRCSPRSRCLFIPEWMFREANATPPAEFCIWDSLGRASGGHEPTLLPASDSIIVTRKEFRRIQRSLLRYFRFWDPTDLLRIDIKSLQNNIIYSAELIKSQVLPSNDTLVVAQYFFALQRRLQRKVVSDLHWTSFLQKGESGNIVQNNPGIPTTFEERLATFSGQSGVPLSGSVLQQIDQCCLLMESYIKVYGARDRNNLVFVRGVSGGSGRGAVDEYNLLCDILNTLCGKAKEEGLDMPGPVRKFLAKDIMASNQAFDDDAFAGGRVPGWETWLAERREKGVVRGMEALSMK</sequence>
<reference evidence="1" key="1">
    <citation type="submission" date="2021-03" db="EMBL/GenBank/DDBJ databases">
        <authorList>
            <person name="Tagirdzhanova G."/>
        </authorList>
    </citation>
    <scope>NUCLEOTIDE SEQUENCE</scope>
</reference>
<dbReference type="OrthoDB" id="4348902at2759"/>
<dbReference type="Proteomes" id="UP000664534">
    <property type="component" value="Unassembled WGS sequence"/>
</dbReference>